<sequence length="78" mass="9157">MNNLNFLLAIMPEWKKNLLVLPTNSKQHQTQDIATDILNKNYPKKLLITGRFQEEIKNDFITDPEGNYYGLKSVYLTR</sequence>
<reference evidence="1 2" key="1">
    <citation type="submission" date="2017-06" db="EMBL/GenBank/DDBJ databases">
        <title>Draft Genome Sequence of Natranaerobius trueperi halophilic, alkalithermophilic bacteria from soda lakes.</title>
        <authorList>
            <person name="Zhao B."/>
        </authorList>
    </citation>
    <scope>NUCLEOTIDE SEQUENCE [LARGE SCALE GENOMIC DNA]</scope>
    <source>
        <strain evidence="1 2">DSM 18760</strain>
    </source>
</reference>
<keyword evidence="2" id="KW-1185">Reference proteome</keyword>
<name>A0A226C1B7_9FIRM</name>
<proteinExistence type="predicted"/>
<dbReference type="Proteomes" id="UP000214588">
    <property type="component" value="Unassembled WGS sequence"/>
</dbReference>
<gene>
    <name evidence="1" type="ORF">CDO51_01995</name>
</gene>
<dbReference type="EMBL" id="NIQC01000002">
    <property type="protein sequence ID" value="OWZ84812.1"/>
    <property type="molecule type" value="Genomic_DNA"/>
</dbReference>
<protein>
    <submittedName>
        <fullName evidence="1">Uncharacterized protein</fullName>
    </submittedName>
</protein>
<comment type="caution">
    <text evidence="1">The sequence shown here is derived from an EMBL/GenBank/DDBJ whole genome shotgun (WGS) entry which is preliminary data.</text>
</comment>
<organism evidence="1 2">
    <name type="scientific">Natranaerobius trueperi</name>
    <dbReference type="NCBI Taxonomy" id="759412"/>
    <lineage>
        <taxon>Bacteria</taxon>
        <taxon>Bacillati</taxon>
        <taxon>Bacillota</taxon>
        <taxon>Clostridia</taxon>
        <taxon>Natranaerobiales</taxon>
        <taxon>Natranaerobiaceae</taxon>
        <taxon>Natranaerobius</taxon>
    </lineage>
</organism>
<evidence type="ECO:0000313" key="2">
    <source>
        <dbReference type="Proteomes" id="UP000214588"/>
    </source>
</evidence>
<dbReference type="AlphaFoldDB" id="A0A226C1B7"/>
<evidence type="ECO:0000313" key="1">
    <source>
        <dbReference type="EMBL" id="OWZ84812.1"/>
    </source>
</evidence>
<accession>A0A226C1B7</accession>